<reference evidence="2 3" key="1">
    <citation type="journal article" date="2020" name="Fungal Divers.">
        <title>Resolving the Mortierellaceae phylogeny through synthesis of multi-gene phylogenetics and phylogenomics.</title>
        <authorList>
            <person name="Vandepol N."/>
            <person name="Liber J."/>
            <person name="Desiro A."/>
            <person name="Na H."/>
            <person name="Kennedy M."/>
            <person name="Barry K."/>
            <person name="Grigoriev I.V."/>
            <person name="Miller A.N."/>
            <person name="O'Donnell K."/>
            <person name="Stajich J.E."/>
            <person name="Bonito G."/>
        </authorList>
    </citation>
    <scope>NUCLEOTIDE SEQUENCE [LARGE SCALE GENOMIC DNA]</scope>
    <source>
        <strain evidence="2 3">AD045</strain>
    </source>
</reference>
<dbReference type="InterPro" id="IPR032675">
    <property type="entry name" value="LRR_dom_sf"/>
</dbReference>
<organism evidence="2 3">
    <name type="scientific">Linnemannia gamsii</name>
    <dbReference type="NCBI Taxonomy" id="64522"/>
    <lineage>
        <taxon>Eukaryota</taxon>
        <taxon>Fungi</taxon>
        <taxon>Fungi incertae sedis</taxon>
        <taxon>Mucoromycota</taxon>
        <taxon>Mortierellomycotina</taxon>
        <taxon>Mortierellomycetes</taxon>
        <taxon>Mortierellales</taxon>
        <taxon>Mortierellaceae</taxon>
        <taxon>Linnemannia</taxon>
    </lineage>
</organism>
<keyword evidence="1" id="KW-0175">Coiled coil</keyword>
<gene>
    <name evidence="2" type="ORF">BGZ96_011010</name>
</gene>
<dbReference type="Proteomes" id="UP001194696">
    <property type="component" value="Unassembled WGS sequence"/>
</dbReference>
<proteinExistence type="predicted"/>
<dbReference type="Gene3D" id="3.80.10.10">
    <property type="entry name" value="Ribonuclease Inhibitor"/>
    <property type="match status" value="1"/>
</dbReference>
<evidence type="ECO:0000313" key="3">
    <source>
        <dbReference type="Proteomes" id="UP001194696"/>
    </source>
</evidence>
<protein>
    <submittedName>
        <fullName evidence="2">Uncharacterized protein</fullName>
    </submittedName>
</protein>
<sequence>MFLMRRRYFIDRLYRQRQLHAFQQQRVAQQQSYDFRKKNETNDPNHAAMKLKEAGERVAQLEEEVAVQEKKFPSVAMGLGPSLVEQDLVLLRSKIQETKDEMDKLLRVGGDAVTQTTTLSPLTGAGAGSWEKGEQLSIFPMGYEQTDEAILEQFLARFPQLQTLMTTSLPFLSKGAFRAVTGLDNLRYLSLTIFHATSPGQVLNVHTLLNTCPPNLEILRLSFMDKDDGTVDMLVTAKPRFRGSGSSSTVSATATSPTVEELWTSSSALGPTTTTTNFRGKEDEEGTDLDLVRISIQRAGPLRYLRRLFIEGSLGCPALSKTSTVEHDRNLDSQTWVAFLERCPNLLTLGLGGCSVHVLPKVGQAVKMYCPRLEDLAVGHKSYLGTPSYELLDPNLAILLSSTTGLKRLRIDTFALETNSQVLSVIQHHLTESLTEISLNDCKYLHLRYLEESHSIFSVLQSLRNLESMDLLPSGEIFHSFEHTLGCSRFVSEVFSKPWTCRGALRVLRINIDGILRKPASYSITREQDLEQSRLLQRRACEFLGSFLQLEELSLGVLTSASRRKATAGWSGSNDGGSHGRDDVSAFLTSAEDHEQGPVYGAFKFVGIQSTCLALSLSHGLELMNGLKRLKMFNVARMDHLIETEEIEFMLEQWPELEFVPGLLRRSWFQGEPGRPEAERVERTRQVEERDRKMVIWMRERAPFLRYN</sequence>
<comment type="caution">
    <text evidence="2">The sequence shown here is derived from an EMBL/GenBank/DDBJ whole genome shotgun (WGS) entry which is preliminary data.</text>
</comment>
<evidence type="ECO:0000256" key="1">
    <source>
        <dbReference type="SAM" id="Coils"/>
    </source>
</evidence>
<dbReference type="EMBL" id="JAAAIM010000075">
    <property type="protein sequence ID" value="KAG0295775.1"/>
    <property type="molecule type" value="Genomic_DNA"/>
</dbReference>
<evidence type="ECO:0000313" key="2">
    <source>
        <dbReference type="EMBL" id="KAG0295775.1"/>
    </source>
</evidence>
<feature type="coiled-coil region" evidence="1">
    <location>
        <begin position="51"/>
        <end position="108"/>
    </location>
</feature>
<accession>A0ABQ7KBJ2</accession>
<dbReference type="SUPFAM" id="SSF52047">
    <property type="entry name" value="RNI-like"/>
    <property type="match status" value="1"/>
</dbReference>
<keyword evidence="3" id="KW-1185">Reference proteome</keyword>
<name>A0ABQ7KBJ2_9FUNG</name>